<dbReference type="EMBL" id="SBHS01000030">
    <property type="protein sequence ID" value="TWU72245.1"/>
    <property type="molecule type" value="Genomic_DNA"/>
</dbReference>
<dbReference type="AlphaFoldDB" id="A0A5C6G2V6"/>
<dbReference type="PANTHER" id="PTHR34853:SF5">
    <property type="entry name" value="LIP-DOMAIN-CONTAINING PROTEIN-RELATED"/>
    <property type="match status" value="1"/>
</dbReference>
<evidence type="ECO:0008006" key="5">
    <source>
        <dbReference type="Google" id="ProtNLM"/>
    </source>
</evidence>
<dbReference type="PANTHER" id="PTHR34853">
    <property type="match status" value="1"/>
</dbReference>
<feature type="signal peptide" evidence="2">
    <location>
        <begin position="1"/>
        <end position="25"/>
    </location>
</feature>
<dbReference type="Proteomes" id="UP000317257">
    <property type="component" value="Unassembled WGS sequence"/>
</dbReference>
<keyword evidence="2" id="KW-0732">Signal</keyword>
<proteinExistence type="inferred from homology"/>
<reference evidence="4" key="1">
    <citation type="submission" date="2018-12" db="EMBL/GenBank/DDBJ databases">
        <title>The complete genome of Metarhizium rileyi, a key fungal pathogen of Lepidoptera.</title>
        <authorList>
            <person name="Binneck E."/>
            <person name="Lastra C.C.L."/>
            <person name="Sosa-Gomez D.R."/>
        </authorList>
    </citation>
    <scope>NUCLEOTIDE SEQUENCE [LARGE SCALE GENOMIC DNA]</scope>
    <source>
        <strain evidence="4">Cep018-CH2</strain>
    </source>
</reference>
<evidence type="ECO:0000313" key="3">
    <source>
        <dbReference type="EMBL" id="TWU72245.1"/>
    </source>
</evidence>
<name>A0A5C6G2V6_METRR</name>
<evidence type="ECO:0000313" key="4">
    <source>
        <dbReference type="Proteomes" id="UP000317257"/>
    </source>
</evidence>
<dbReference type="PIRSF" id="PIRSF029171">
    <property type="entry name" value="Esterase_LipA"/>
    <property type="match status" value="1"/>
</dbReference>
<gene>
    <name evidence="3" type="ORF">ED733_000729</name>
</gene>
<dbReference type="SUPFAM" id="SSF53474">
    <property type="entry name" value="alpha/beta-Hydrolases"/>
    <property type="match status" value="1"/>
</dbReference>
<dbReference type="GO" id="GO:0004806">
    <property type="term" value="F:triacylglycerol lipase activity"/>
    <property type="evidence" value="ECO:0007669"/>
    <property type="project" value="UniProtKB-UniRule"/>
</dbReference>
<dbReference type="Gene3D" id="1.10.260.130">
    <property type="match status" value="1"/>
</dbReference>
<organism evidence="3 4">
    <name type="scientific">Metarhizium rileyi (strain RCEF 4871)</name>
    <name type="common">Nomuraea rileyi</name>
    <dbReference type="NCBI Taxonomy" id="1649241"/>
    <lineage>
        <taxon>Eukaryota</taxon>
        <taxon>Fungi</taxon>
        <taxon>Dikarya</taxon>
        <taxon>Ascomycota</taxon>
        <taxon>Pezizomycotina</taxon>
        <taxon>Sordariomycetes</taxon>
        <taxon>Hypocreomycetidae</taxon>
        <taxon>Hypocreales</taxon>
        <taxon>Clavicipitaceae</taxon>
        <taxon>Metarhizium</taxon>
    </lineage>
</organism>
<keyword evidence="1" id="KW-0378">Hydrolase</keyword>
<evidence type="ECO:0000256" key="2">
    <source>
        <dbReference type="PIRNR" id="PIRNR029171"/>
    </source>
</evidence>
<feature type="chain" id="PRO_5023585050" description="Lipase, secreted" evidence="2">
    <location>
        <begin position="26"/>
        <end position="464"/>
    </location>
</feature>
<evidence type="ECO:0000256" key="1">
    <source>
        <dbReference type="ARBA" id="ARBA00022801"/>
    </source>
</evidence>
<sequence length="464" mass="48994">MSRIFVTSLLRLLGLLAICLPLASGRALIEPRALPPSLDPFYKPPEGFESKAPGTILRKRLVIASFFGLIPDPVETWQLLYCTTAIDGSPIATVTTVFKPLVYKNDRFVSIHTPYDSSATICNPSYSYQLGAVPANLISSAEFLILQTYLLSGYIVASPDYEGPDAAFAAGRLEGTGVLDGMRAVVNFKSTLRFSTSNPMIVGVGYSGGGIATGWAASLQPTYAPELAIKGWVVGGVPANLSSTLSAVDDTLFSGFLPIGINGLIKPSAYGPQLQPVIDSIVTPRGQEILDFTNAHCAVANILAYPELSLLSTDIQSLGPGLLSQPDIAAVLEKNTMGLQKNETPTAPVFIYHAAEDEIIPYGDAETLAKSWCANGASVMFTNFANGGHITTEILAVLDALGFVADAFAGRLAGGCSEKTKLDSKLNPIALGAALEPILVRLVELLATAGKKDANIIKDLKTLS</sequence>
<dbReference type="InterPro" id="IPR029058">
    <property type="entry name" value="AB_hydrolase_fold"/>
</dbReference>
<comment type="caution">
    <text evidence="3">The sequence shown here is derived from an EMBL/GenBank/DDBJ whole genome shotgun (WGS) entry which is preliminary data.</text>
</comment>
<dbReference type="Pfam" id="PF03583">
    <property type="entry name" value="LIP"/>
    <property type="match status" value="1"/>
</dbReference>
<protein>
    <recommendedName>
        <fullName evidence="5">Lipase, secreted</fullName>
    </recommendedName>
</protein>
<dbReference type="InterPro" id="IPR005152">
    <property type="entry name" value="Lipase_secreted"/>
</dbReference>
<accession>A0A5C6G2V6</accession>
<dbReference type="GO" id="GO:0016042">
    <property type="term" value="P:lipid catabolic process"/>
    <property type="evidence" value="ECO:0007669"/>
    <property type="project" value="UniProtKB-UniRule"/>
</dbReference>
<comment type="similarity">
    <text evidence="2">Belongs to the AB hydrolase superfamily. Lipase family.</text>
</comment>
<dbReference type="Gene3D" id="3.40.50.1820">
    <property type="entry name" value="alpha/beta hydrolase"/>
    <property type="match status" value="1"/>
</dbReference>